<proteinExistence type="predicted"/>
<dbReference type="RefSeq" id="WP_096240474.1">
    <property type="nucleotide sequence ID" value="NZ_BDQI01000034.1"/>
</dbReference>
<reference evidence="2" key="1">
    <citation type="submission" date="2017-05" db="EMBL/GenBank/DDBJ databases">
        <title>Streptomyces olivochromogenes NBRC 3561 whole genome shotgun sequence.</title>
        <authorList>
            <person name="Dohra H."/>
            <person name="Kodani S."/>
        </authorList>
    </citation>
    <scope>NUCLEOTIDE SEQUENCE [LARGE SCALE GENOMIC DNA]</scope>
    <source>
        <strain evidence="2">NBRC 3561</strain>
    </source>
</reference>
<dbReference type="EMBL" id="BDQI01000034">
    <property type="protein sequence ID" value="GAX57282.1"/>
    <property type="molecule type" value="Genomic_DNA"/>
</dbReference>
<name>A0A250VTC9_STROL</name>
<dbReference type="Proteomes" id="UP000217446">
    <property type="component" value="Unassembled WGS sequence"/>
</dbReference>
<evidence type="ECO:0000313" key="2">
    <source>
        <dbReference type="Proteomes" id="UP000217446"/>
    </source>
</evidence>
<organism evidence="1 2">
    <name type="scientific">Streptomyces olivochromogenes</name>
    <dbReference type="NCBI Taxonomy" id="1963"/>
    <lineage>
        <taxon>Bacteria</taxon>
        <taxon>Bacillati</taxon>
        <taxon>Actinomycetota</taxon>
        <taxon>Actinomycetes</taxon>
        <taxon>Kitasatosporales</taxon>
        <taxon>Streptomycetaceae</taxon>
        <taxon>Streptomyces</taxon>
    </lineage>
</organism>
<keyword evidence="2" id="KW-1185">Reference proteome</keyword>
<comment type="caution">
    <text evidence="1">The sequence shown here is derived from an EMBL/GenBank/DDBJ whole genome shotgun (WGS) entry which is preliminary data.</text>
</comment>
<evidence type="ECO:0000313" key="1">
    <source>
        <dbReference type="EMBL" id="GAX57282.1"/>
    </source>
</evidence>
<dbReference type="AlphaFoldDB" id="A0A250VTC9"/>
<sequence length="82" mass="8632">MGAGEQLGACDECGSSRGRVRDLGLRDPLALCGDCLNGAVTAWRGIDPTPLTTSEVERAAAAGMDPRMLRRRLDTAREGDTA</sequence>
<protein>
    <submittedName>
        <fullName evidence="1">Uncharacterized protein</fullName>
    </submittedName>
</protein>
<gene>
    <name evidence="1" type="ORF">SO3561_08852</name>
</gene>
<accession>A0A250VTC9</accession>